<gene>
    <name evidence="2" type="ORF">J416_10871</name>
</gene>
<dbReference type="EMBL" id="APML01000044">
    <property type="protein sequence ID" value="ENH96430.1"/>
    <property type="molecule type" value="Genomic_DNA"/>
</dbReference>
<dbReference type="InterPro" id="IPR001296">
    <property type="entry name" value="Glyco_trans_1"/>
</dbReference>
<dbReference type="SUPFAM" id="SSF53756">
    <property type="entry name" value="UDP-Glycosyltransferase/glycogen phosphorylase"/>
    <property type="match status" value="1"/>
</dbReference>
<protein>
    <submittedName>
        <fullName evidence="2">Group 1 glycosyltransferase</fullName>
    </submittedName>
</protein>
<dbReference type="eggNOG" id="COG0438">
    <property type="taxonomic scope" value="Bacteria"/>
</dbReference>
<dbReference type="PATRIC" id="fig|1308866.3.peg.2205"/>
<evidence type="ECO:0000313" key="3">
    <source>
        <dbReference type="Proteomes" id="UP000012283"/>
    </source>
</evidence>
<keyword evidence="3" id="KW-1185">Reference proteome</keyword>
<dbReference type="OrthoDB" id="9804196at2"/>
<sequence length="377" mass="43993">MESALRVLHVVEKMDPGGEEEMVMQLYRNIDHSIIQFDFLTTETGAFDDEIRSLGGYVYRLSSKKEEGRFQYKRAIKEFFKGHRFYLVMHAHLNLWSSDALKAAKRVGIPVRIAHGYQTSYHDHFFDRMLTTYHRLKLSTSATNYFASTSEAANWLCKEKADQAELIRSAIEPEKSYYSQLLREKMRDRLQVREKDFVIGHVGSFVSQKNHLYLLELFIGFRRKIPQSKLVLIGEGPLQQQIEQKIIDYHLEDSVILLKNDRQREYWLQAFDVMVYPSVYEGLPTTFIEAQSAGVPILVSDVVSKEVDIGSELVHFLPLDQKSSWLSQMNHIYHSKVRNPVSPETFKLHGYHVKQLVPKLEKRYLLLRDEGIIESMK</sequence>
<feature type="domain" description="Glycosyl transferase family 1" evidence="1">
    <location>
        <begin position="183"/>
        <end position="303"/>
    </location>
</feature>
<keyword evidence="2" id="KW-0808">Transferase</keyword>
<evidence type="ECO:0000313" key="2">
    <source>
        <dbReference type="EMBL" id="ENH96430.1"/>
    </source>
</evidence>
<dbReference type="RefSeq" id="WP_003470404.1">
    <property type="nucleotide sequence ID" value="NZ_APML01000044.1"/>
</dbReference>
<dbReference type="GO" id="GO:0016757">
    <property type="term" value="F:glycosyltransferase activity"/>
    <property type="evidence" value="ECO:0007669"/>
    <property type="project" value="InterPro"/>
</dbReference>
<comment type="caution">
    <text evidence="2">The sequence shown here is derived from an EMBL/GenBank/DDBJ whole genome shotgun (WGS) entry which is preliminary data.</text>
</comment>
<reference evidence="2 3" key="1">
    <citation type="submission" date="2013-03" db="EMBL/GenBank/DDBJ databases">
        <title>Draft genome sequence of Gracibacillus halophilus YIM-C55.5, a moderately halophilic and thermophilic organism from the Xiaochaidamu salt lake.</title>
        <authorList>
            <person name="Sugumar T."/>
            <person name="Polireddy D.R."/>
            <person name="Antony A."/>
            <person name="Madhava Y.R."/>
            <person name="Sivakumar N."/>
        </authorList>
    </citation>
    <scope>NUCLEOTIDE SEQUENCE [LARGE SCALE GENOMIC DNA]</scope>
    <source>
        <strain evidence="2 3">YIM-C55.5</strain>
    </source>
</reference>
<dbReference type="STRING" id="1308866.J416_10871"/>
<dbReference type="PANTHER" id="PTHR45947">
    <property type="entry name" value="SULFOQUINOVOSYL TRANSFERASE SQD2"/>
    <property type="match status" value="1"/>
</dbReference>
<evidence type="ECO:0000259" key="1">
    <source>
        <dbReference type="Pfam" id="PF00534"/>
    </source>
</evidence>
<dbReference type="Pfam" id="PF00534">
    <property type="entry name" value="Glycos_transf_1"/>
    <property type="match status" value="1"/>
</dbReference>
<dbReference type="AlphaFoldDB" id="N4WPN3"/>
<accession>N4WPN3</accession>
<organism evidence="2 3">
    <name type="scientific">Gracilibacillus halophilus YIM-C55.5</name>
    <dbReference type="NCBI Taxonomy" id="1308866"/>
    <lineage>
        <taxon>Bacteria</taxon>
        <taxon>Bacillati</taxon>
        <taxon>Bacillota</taxon>
        <taxon>Bacilli</taxon>
        <taxon>Bacillales</taxon>
        <taxon>Bacillaceae</taxon>
        <taxon>Gracilibacillus</taxon>
    </lineage>
</organism>
<proteinExistence type="predicted"/>
<dbReference type="Proteomes" id="UP000012283">
    <property type="component" value="Unassembled WGS sequence"/>
</dbReference>
<name>N4WPN3_9BACI</name>
<dbReference type="InterPro" id="IPR050194">
    <property type="entry name" value="Glycosyltransferase_grp1"/>
</dbReference>
<dbReference type="PANTHER" id="PTHR45947:SF3">
    <property type="entry name" value="SULFOQUINOVOSYL TRANSFERASE SQD2"/>
    <property type="match status" value="1"/>
</dbReference>
<dbReference type="Gene3D" id="3.40.50.2000">
    <property type="entry name" value="Glycogen Phosphorylase B"/>
    <property type="match status" value="2"/>
</dbReference>